<organism evidence="1 2">
    <name type="scientific">Mycobacterium attenuatum</name>
    <dbReference type="NCBI Taxonomy" id="2341086"/>
    <lineage>
        <taxon>Bacteria</taxon>
        <taxon>Bacillati</taxon>
        <taxon>Actinomycetota</taxon>
        <taxon>Actinomycetes</taxon>
        <taxon>Mycobacteriales</taxon>
        <taxon>Mycobacteriaceae</taxon>
        <taxon>Mycobacterium</taxon>
    </lineage>
</organism>
<dbReference type="Proteomes" id="UP000273307">
    <property type="component" value="Unassembled WGS sequence"/>
</dbReference>
<keyword evidence="2" id="KW-1185">Reference proteome</keyword>
<proteinExistence type="predicted"/>
<dbReference type="EMBL" id="UPHP01000154">
    <property type="protein sequence ID" value="VBA44403.1"/>
    <property type="molecule type" value="Genomic_DNA"/>
</dbReference>
<reference evidence="1 2" key="1">
    <citation type="submission" date="2018-09" db="EMBL/GenBank/DDBJ databases">
        <authorList>
            <person name="Tagini F."/>
        </authorList>
    </citation>
    <scope>NUCLEOTIDE SEQUENCE [LARGE SCALE GENOMIC DNA]</scope>
    <source>
        <strain evidence="1 2">MK136</strain>
    </source>
</reference>
<dbReference type="AlphaFoldDB" id="A0A498QHM9"/>
<sequence length="94" mass="9766">MNRVLGSTKVPIAEPLLAPMIKFSLTVSGHSAIVCLSGPRSDGEHVTELAAPFGRPAAGFARGAFGRQPRVQIGAQLASAMDVEALVKGFMAHP</sequence>
<accession>A0A498QHM9</accession>
<gene>
    <name evidence="1" type="ORF">LAUMK136_05618</name>
</gene>
<protein>
    <submittedName>
        <fullName evidence="1">Uncharacterized protein</fullName>
    </submittedName>
</protein>
<name>A0A498QHM9_9MYCO</name>
<evidence type="ECO:0000313" key="2">
    <source>
        <dbReference type="Proteomes" id="UP000273307"/>
    </source>
</evidence>
<evidence type="ECO:0000313" key="1">
    <source>
        <dbReference type="EMBL" id="VBA44403.1"/>
    </source>
</evidence>